<gene>
    <name evidence="2" type="ORF">SAMN05216325_10126</name>
</gene>
<proteinExistence type="predicted"/>
<dbReference type="InterPro" id="IPR051044">
    <property type="entry name" value="MAG_DAG_Lipase"/>
</dbReference>
<dbReference type="Proteomes" id="UP000199459">
    <property type="component" value="Unassembled WGS sequence"/>
</dbReference>
<dbReference type="Gene3D" id="3.40.50.1820">
    <property type="entry name" value="alpha/beta hydrolase"/>
    <property type="match status" value="1"/>
</dbReference>
<evidence type="ECO:0000313" key="3">
    <source>
        <dbReference type="Proteomes" id="UP000199459"/>
    </source>
</evidence>
<dbReference type="InterPro" id="IPR022742">
    <property type="entry name" value="Hydrolase_4"/>
</dbReference>
<dbReference type="AlphaFoldDB" id="A0A1H8ABQ3"/>
<accession>A0A1H8ABQ3</accession>
<dbReference type="OrthoDB" id="9806902at2"/>
<dbReference type="PROSITE" id="PS51257">
    <property type="entry name" value="PROKAR_LIPOPROTEIN"/>
    <property type="match status" value="1"/>
</dbReference>
<dbReference type="Pfam" id="PF12146">
    <property type="entry name" value="Hydrolase_4"/>
    <property type="match status" value="1"/>
</dbReference>
<dbReference type="STRING" id="917.SAMN05216326_11213"/>
<dbReference type="PANTHER" id="PTHR11614">
    <property type="entry name" value="PHOSPHOLIPASE-RELATED"/>
    <property type="match status" value="1"/>
</dbReference>
<evidence type="ECO:0000313" key="2">
    <source>
        <dbReference type="EMBL" id="SEM67229.1"/>
    </source>
</evidence>
<organism evidence="2 3">
    <name type="scientific">Nitrosomonas marina</name>
    <dbReference type="NCBI Taxonomy" id="917"/>
    <lineage>
        <taxon>Bacteria</taxon>
        <taxon>Pseudomonadati</taxon>
        <taxon>Pseudomonadota</taxon>
        <taxon>Betaproteobacteria</taxon>
        <taxon>Nitrosomonadales</taxon>
        <taxon>Nitrosomonadaceae</taxon>
        <taxon>Nitrosomonas</taxon>
    </lineage>
</organism>
<protein>
    <submittedName>
        <fullName evidence="2">Lysophospholipase, alpha-beta hydrolase superfamily</fullName>
    </submittedName>
</protein>
<sequence>MHRICLLLMLGVLSGCVQPQYVDKPYPRWGEEYSITELPGTGNAVASDSLLLRVMTPTEERPPVGCLLLVHGMNEYIGRYEDVARFFSRQYMVAGFDFSAHGLSNPVLHQADAKLADGADKQDVSEAYLAQVALDDLEPLRRDLDRAIKKTVQICDAQDKSKKPVFIVAHSLGALVTVSYALQRYGADESVDRIAGVVLLGPGFAVSEVPGWRGWLANPLIRLSFHAETHFLHPHDEPLPVLLFNQLVSLLTVPILDGAFEVLSWPGIRRFATPASPDWVVEYLTDSAQERARLRSDGWIIRRSLLRYVKGIENEIVQFRRHMDRFFLPYYLIFSMHDPITPAWGSKNFIDATVHNHPDNAYQALQQSRYHQHLFLTEPLRSRLLHDIDQWLAGRIQSLQQEEE</sequence>
<dbReference type="SUPFAM" id="SSF53474">
    <property type="entry name" value="alpha/beta-Hydrolases"/>
    <property type="match status" value="1"/>
</dbReference>
<dbReference type="EMBL" id="FOCP01000001">
    <property type="protein sequence ID" value="SEM67229.1"/>
    <property type="molecule type" value="Genomic_DNA"/>
</dbReference>
<keyword evidence="2" id="KW-0378">Hydrolase</keyword>
<reference evidence="2 3" key="1">
    <citation type="submission" date="2016-10" db="EMBL/GenBank/DDBJ databases">
        <authorList>
            <person name="de Groot N.N."/>
        </authorList>
    </citation>
    <scope>NUCLEOTIDE SEQUENCE [LARGE SCALE GENOMIC DNA]</scope>
    <source>
        <strain evidence="2 3">Nm22</strain>
    </source>
</reference>
<dbReference type="InterPro" id="IPR029058">
    <property type="entry name" value="AB_hydrolase_fold"/>
</dbReference>
<evidence type="ECO:0000259" key="1">
    <source>
        <dbReference type="Pfam" id="PF12146"/>
    </source>
</evidence>
<feature type="domain" description="Serine aminopeptidase S33" evidence="1">
    <location>
        <begin position="62"/>
        <end position="355"/>
    </location>
</feature>
<dbReference type="GO" id="GO:0016787">
    <property type="term" value="F:hydrolase activity"/>
    <property type="evidence" value="ECO:0007669"/>
    <property type="project" value="UniProtKB-KW"/>
</dbReference>
<dbReference type="RefSeq" id="WP_090626832.1">
    <property type="nucleotide sequence ID" value="NZ_FOCP01000001.1"/>
</dbReference>
<name>A0A1H8ABQ3_9PROT</name>